<dbReference type="InterPro" id="IPR000210">
    <property type="entry name" value="BTB/POZ_dom"/>
</dbReference>
<feature type="domain" description="BTB" evidence="1">
    <location>
        <begin position="1"/>
        <end position="64"/>
    </location>
</feature>
<protein>
    <recommendedName>
        <fullName evidence="1">BTB domain-containing protein</fullName>
    </recommendedName>
</protein>
<dbReference type="CDD" id="cd18186">
    <property type="entry name" value="BTB_POZ_ZBTB_KLHL-like"/>
    <property type="match status" value="1"/>
</dbReference>
<sequence length="151" mass="17160">VGKTEEEIEEISGVKRYLKLHSSVFRKLLTDTSTTIVVCLKDIIPDVFKLMLNHMYGGKLPHLDPEMSTRLVAAAHLYRIHSLSSKLAKLKEPIQKEDVLPILVHQTKGPSFELDPMVNKVEKNKTRINDIESISHRETMLVSNSMQIDSI</sequence>
<dbReference type="SUPFAM" id="SSF54695">
    <property type="entry name" value="POZ domain"/>
    <property type="match status" value="1"/>
</dbReference>
<dbReference type="Gene3D" id="3.30.710.10">
    <property type="entry name" value="Potassium Channel Kv1.1, Chain A"/>
    <property type="match status" value="1"/>
</dbReference>
<feature type="non-terminal residue" evidence="2">
    <location>
        <position position="151"/>
    </location>
</feature>
<accession>A0A1B6F996</accession>
<dbReference type="AlphaFoldDB" id="A0A1B6F996"/>
<gene>
    <name evidence="2" type="ORF">g.5527</name>
</gene>
<evidence type="ECO:0000259" key="1">
    <source>
        <dbReference type="PROSITE" id="PS50097"/>
    </source>
</evidence>
<name>A0A1B6F996_9HEMI</name>
<dbReference type="Pfam" id="PF00651">
    <property type="entry name" value="BTB"/>
    <property type="match status" value="1"/>
</dbReference>
<dbReference type="PROSITE" id="PS50097">
    <property type="entry name" value="BTB"/>
    <property type="match status" value="1"/>
</dbReference>
<feature type="non-terminal residue" evidence="2">
    <location>
        <position position="1"/>
    </location>
</feature>
<dbReference type="InterPro" id="IPR011333">
    <property type="entry name" value="SKP1/BTB/POZ_sf"/>
</dbReference>
<organism evidence="2">
    <name type="scientific">Cuerna arida</name>
    <dbReference type="NCBI Taxonomy" id="1464854"/>
    <lineage>
        <taxon>Eukaryota</taxon>
        <taxon>Metazoa</taxon>
        <taxon>Ecdysozoa</taxon>
        <taxon>Arthropoda</taxon>
        <taxon>Hexapoda</taxon>
        <taxon>Insecta</taxon>
        <taxon>Pterygota</taxon>
        <taxon>Neoptera</taxon>
        <taxon>Paraneoptera</taxon>
        <taxon>Hemiptera</taxon>
        <taxon>Auchenorrhyncha</taxon>
        <taxon>Membracoidea</taxon>
        <taxon>Cicadellidae</taxon>
        <taxon>Cicadellinae</taxon>
        <taxon>Proconiini</taxon>
        <taxon>Cuerna</taxon>
    </lineage>
</organism>
<dbReference type="EMBL" id="GECZ01022993">
    <property type="protein sequence ID" value="JAS46776.1"/>
    <property type="molecule type" value="Transcribed_RNA"/>
</dbReference>
<reference evidence="2" key="1">
    <citation type="submission" date="2015-11" db="EMBL/GenBank/DDBJ databases">
        <title>De novo transcriptome assembly of four potential Pierce s Disease insect vectors from Arizona vineyards.</title>
        <authorList>
            <person name="Tassone E.E."/>
        </authorList>
    </citation>
    <scope>NUCLEOTIDE SEQUENCE</scope>
</reference>
<evidence type="ECO:0000313" key="2">
    <source>
        <dbReference type="EMBL" id="JAS46776.1"/>
    </source>
</evidence>
<proteinExistence type="predicted"/>